<evidence type="ECO:0000256" key="7">
    <source>
        <dbReference type="SAM" id="Phobius"/>
    </source>
</evidence>
<evidence type="ECO:0000256" key="2">
    <source>
        <dbReference type="ARBA" id="ARBA00005262"/>
    </source>
</evidence>
<evidence type="ECO:0000256" key="1">
    <source>
        <dbReference type="ARBA" id="ARBA00004651"/>
    </source>
</evidence>
<evidence type="ECO:0000256" key="3">
    <source>
        <dbReference type="ARBA" id="ARBA00022475"/>
    </source>
</evidence>
<keyword evidence="6 7" id="KW-0472">Membrane</keyword>
<proteinExistence type="inferred from homology"/>
<dbReference type="Pfam" id="PF02417">
    <property type="entry name" value="Chromate_transp"/>
    <property type="match status" value="1"/>
</dbReference>
<keyword evidence="3" id="KW-1003">Cell membrane</keyword>
<keyword evidence="4 7" id="KW-0812">Transmembrane</keyword>
<dbReference type="Proteomes" id="UP000603234">
    <property type="component" value="Unassembled WGS sequence"/>
</dbReference>
<reference evidence="8 9" key="1">
    <citation type="journal article" date="2020" name="mSystems">
        <title>Defining Genomic and Predicted Metabolic Features of the Acetobacterium Genus.</title>
        <authorList>
            <person name="Ross D.E."/>
            <person name="Marshall C.W."/>
            <person name="Gulliver D."/>
            <person name="May H.D."/>
            <person name="Norman R.S."/>
        </authorList>
    </citation>
    <scope>NUCLEOTIDE SEQUENCE [LARGE SCALE GENOMIC DNA]</scope>
    <source>
        <strain evidence="8 9">DSM 8238</strain>
    </source>
</reference>
<protein>
    <submittedName>
        <fullName evidence="8">Chromate transporter</fullName>
    </submittedName>
</protein>
<organism evidence="8 9">
    <name type="scientific">Acetobacterium fimetarium</name>
    <dbReference type="NCBI Taxonomy" id="52691"/>
    <lineage>
        <taxon>Bacteria</taxon>
        <taxon>Bacillati</taxon>
        <taxon>Bacillota</taxon>
        <taxon>Clostridia</taxon>
        <taxon>Eubacteriales</taxon>
        <taxon>Eubacteriaceae</taxon>
        <taxon>Acetobacterium</taxon>
    </lineage>
</organism>
<comment type="similarity">
    <text evidence="2">Belongs to the chromate ion transporter (CHR) (TC 2.A.51) family.</text>
</comment>
<evidence type="ECO:0000256" key="6">
    <source>
        <dbReference type="ARBA" id="ARBA00023136"/>
    </source>
</evidence>
<evidence type="ECO:0000256" key="5">
    <source>
        <dbReference type="ARBA" id="ARBA00022989"/>
    </source>
</evidence>
<dbReference type="PANTHER" id="PTHR43663:SF1">
    <property type="entry name" value="CHROMATE TRANSPORTER"/>
    <property type="match status" value="1"/>
</dbReference>
<feature type="transmembrane region" description="Helical" evidence="7">
    <location>
        <begin position="53"/>
        <end position="74"/>
    </location>
</feature>
<dbReference type="InterPro" id="IPR052518">
    <property type="entry name" value="CHR_Transporter"/>
</dbReference>
<name>A0ABR6WVD7_9FIRM</name>
<evidence type="ECO:0000256" key="4">
    <source>
        <dbReference type="ARBA" id="ARBA00022692"/>
    </source>
</evidence>
<feature type="transmembrane region" description="Helical" evidence="7">
    <location>
        <begin position="143"/>
        <end position="160"/>
    </location>
</feature>
<keyword evidence="9" id="KW-1185">Reference proteome</keyword>
<dbReference type="PANTHER" id="PTHR43663">
    <property type="entry name" value="CHROMATE TRANSPORT PROTEIN-RELATED"/>
    <property type="match status" value="1"/>
</dbReference>
<keyword evidence="5 7" id="KW-1133">Transmembrane helix</keyword>
<comment type="caution">
    <text evidence="8">The sequence shown here is derived from an EMBL/GenBank/DDBJ whole genome shotgun (WGS) entry which is preliminary data.</text>
</comment>
<feature type="transmembrane region" description="Helical" evidence="7">
    <location>
        <begin position="166"/>
        <end position="184"/>
    </location>
</feature>
<dbReference type="RefSeq" id="WP_186842431.1">
    <property type="nucleotide sequence ID" value="NZ_WJBC01000011.1"/>
</dbReference>
<accession>A0ABR6WVD7</accession>
<dbReference type="InterPro" id="IPR003370">
    <property type="entry name" value="Chromate_transpt"/>
</dbReference>
<sequence>MKAETEQKEKLKTIFLTFFKIGLFTFGGGYAMIPMIEYEIVERHHWIKSEDILDIFAIAGAAPGVVSVNTATFVGYRIAGFWGAVAATLGMTIPSYVIICTIAIFFQQFKSMAWVSDALSGIRAGVIVLVLGAVVSMGKKGEYTPLTIAMLIITFLLATFTDLNIIFILLGGAVIGIVTQLILSRDFFPGKNKKGGDKE</sequence>
<feature type="transmembrane region" description="Helical" evidence="7">
    <location>
        <begin position="118"/>
        <end position="136"/>
    </location>
</feature>
<feature type="transmembrane region" description="Helical" evidence="7">
    <location>
        <begin position="12"/>
        <end position="33"/>
    </location>
</feature>
<dbReference type="EMBL" id="WJBC01000011">
    <property type="protein sequence ID" value="MBC3804546.1"/>
    <property type="molecule type" value="Genomic_DNA"/>
</dbReference>
<evidence type="ECO:0000313" key="9">
    <source>
        <dbReference type="Proteomes" id="UP000603234"/>
    </source>
</evidence>
<comment type="subcellular location">
    <subcellularLocation>
        <location evidence="1">Cell membrane</location>
        <topology evidence="1">Multi-pass membrane protein</topology>
    </subcellularLocation>
</comment>
<feature type="transmembrane region" description="Helical" evidence="7">
    <location>
        <begin position="81"/>
        <end position="106"/>
    </location>
</feature>
<evidence type="ECO:0000313" key="8">
    <source>
        <dbReference type="EMBL" id="MBC3804546.1"/>
    </source>
</evidence>
<gene>
    <name evidence="8" type="ORF">GH808_08880</name>
</gene>